<feature type="region of interest" description="Disordered" evidence="1">
    <location>
        <begin position="137"/>
        <end position="207"/>
    </location>
</feature>
<feature type="compositionally biased region" description="Acidic residues" evidence="1">
    <location>
        <begin position="249"/>
        <end position="266"/>
    </location>
</feature>
<feature type="compositionally biased region" description="Low complexity" evidence="1">
    <location>
        <begin position="337"/>
        <end position="347"/>
    </location>
</feature>
<feature type="region of interest" description="Disordered" evidence="1">
    <location>
        <begin position="240"/>
        <end position="459"/>
    </location>
</feature>
<reference evidence="2" key="1">
    <citation type="submission" date="2014-09" db="EMBL/GenBank/DDBJ databases">
        <title>Genome sequence of the luminous mushroom Mycena chlorophos for searching fungal bioluminescence genes.</title>
        <authorList>
            <person name="Tanaka Y."/>
            <person name="Kasuga D."/>
            <person name="Oba Y."/>
            <person name="Hase S."/>
            <person name="Sato K."/>
            <person name="Oba Y."/>
            <person name="Sakakibara Y."/>
        </authorList>
    </citation>
    <scope>NUCLEOTIDE SEQUENCE</scope>
</reference>
<feature type="compositionally biased region" description="Pro residues" evidence="1">
    <location>
        <begin position="301"/>
        <end position="314"/>
    </location>
</feature>
<organism evidence="2 3">
    <name type="scientific">Mycena chlorophos</name>
    <name type="common">Agaric fungus</name>
    <name type="synonym">Agaricus chlorophos</name>
    <dbReference type="NCBI Taxonomy" id="658473"/>
    <lineage>
        <taxon>Eukaryota</taxon>
        <taxon>Fungi</taxon>
        <taxon>Dikarya</taxon>
        <taxon>Basidiomycota</taxon>
        <taxon>Agaricomycotina</taxon>
        <taxon>Agaricomycetes</taxon>
        <taxon>Agaricomycetidae</taxon>
        <taxon>Agaricales</taxon>
        <taxon>Marasmiineae</taxon>
        <taxon>Mycenaceae</taxon>
        <taxon>Mycena</taxon>
    </lineage>
</organism>
<feature type="compositionally biased region" description="Low complexity" evidence="1">
    <location>
        <begin position="366"/>
        <end position="377"/>
    </location>
</feature>
<dbReference type="EMBL" id="DF845689">
    <property type="protein sequence ID" value="GAT49611.1"/>
    <property type="molecule type" value="Genomic_DNA"/>
</dbReference>
<feature type="region of interest" description="Disordered" evidence="1">
    <location>
        <begin position="10"/>
        <end position="112"/>
    </location>
</feature>
<evidence type="ECO:0000256" key="1">
    <source>
        <dbReference type="SAM" id="MobiDB-lite"/>
    </source>
</evidence>
<gene>
    <name evidence="2" type="ORF">MCHLO_06913</name>
</gene>
<sequence length="482" mass="52066">MWRVGAVPNLSYDYRDDAVPGFVPPPPKKLRSKTTKDDSSLPKSKTTISLHSTESDETSSTKSSGTDHDVRPPKSPLTSPLRLLRRNRDAFPDSRGVPPVPPLPIAFPSHEELTESPIETPAWSLSGSLHRVLVKRPSLLRAKSRPSLEDADRPMPEMPSRPLRDEESGGRRSHPIVHVDIATPSLSRRRDESVDTTPTPTPIAPAIHPALFRTNTIDSIASNITTIQFASPISSGAAGKYQSTVAQDPEVDELAEGAEEEDEDDWRLEGGSGNLRLKRSGSLSKVAKRLGLEEGARKTATPPPAVPRPGPSRPQPSWSAALPLAPPPLAPPPRPAKSPARLAAAAAKHNRRWSISSFAPSEPDADAAGETALAAGARSETHTFAAPSRTRQPRALPIPPGFFTHAGAADKDPDDESESEAGRTAAVLRSEYLPVRSSSKPTDGLLSPEGYASRKTDHEQSWYGEWNRGNIQDVITSLRELR</sequence>
<evidence type="ECO:0000313" key="2">
    <source>
        <dbReference type="EMBL" id="GAT49611.1"/>
    </source>
</evidence>
<accession>A0ABQ0LEN7</accession>
<proteinExistence type="predicted"/>
<evidence type="ECO:0000313" key="3">
    <source>
        <dbReference type="Proteomes" id="UP000815677"/>
    </source>
</evidence>
<protein>
    <submittedName>
        <fullName evidence="2">Uncharacterized protein</fullName>
    </submittedName>
</protein>
<keyword evidence="3" id="KW-1185">Reference proteome</keyword>
<feature type="compositionally biased region" description="Polar residues" evidence="1">
    <location>
        <begin position="41"/>
        <end position="51"/>
    </location>
</feature>
<dbReference type="Proteomes" id="UP000815677">
    <property type="component" value="Unassembled WGS sequence"/>
</dbReference>
<feature type="compositionally biased region" description="Basic and acidic residues" evidence="1">
    <location>
        <begin position="146"/>
        <end position="155"/>
    </location>
</feature>
<feature type="compositionally biased region" description="Pro residues" evidence="1">
    <location>
        <begin position="324"/>
        <end position="336"/>
    </location>
</feature>
<name>A0ABQ0LEN7_MYCCL</name>